<name>U9SYI8_RHIID</name>
<gene>
    <name evidence="1" type="ORF">GLOINDRAFT_1061</name>
</gene>
<dbReference type="EMBL" id="KI298246">
    <property type="protein sequence ID" value="ERZ99112.1"/>
    <property type="molecule type" value="Genomic_DNA"/>
</dbReference>
<accession>U9SYI8</accession>
<dbReference type="AlphaFoldDB" id="U9SYI8"/>
<reference evidence="1" key="1">
    <citation type="submission" date="2013-07" db="EMBL/GenBank/DDBJ databases">
        <title>The genome of an arbuscular mycorrhizal fungus provides insights into the evolution of the oldest plant symbiosis.</title>
        <authorList>
            <consortium name="DOE Joint Genome Institute"/>
            <person name="Tisserant E."/>
            <person name="Malbreil M."/>
            <person name="Kuo A."/>
            <person name="Kohler A."/>
            <person name="Symeonidi A."/>
            <person name="Balestrini R."/>
            <person name="Charron P."/>
            <person name="Duensing N."/>
            <person name="Frei-dit-Frey N."/>
            <person name="Gianinazzi-Pearson V."/>
            <person name="Gilbert B."/>
            <person name="Handa Y."/>
            <person name="Hijri M."/>
            <person name="Kaul R."/>
            <person name="Kawaguchi M."/>
            <person name="Krajinski F."/>
            <person name="Lammers P."/>
            <person name="Lapierre D."/>
            <person name="Masclaux F.G."/>
            <person name="Murat C."/>
            <person name="Morin E."/>
            <person name="Ndikumana S."/>
            <person name="Pagni M."/>
            <person name="Petitpierre D."/>
            <person name="Requena N."/>
            <person name="Rosikiewicz P."/>
            <person name="Riley R."/>
            <person name="Saito K."/>
            <person name="San Clemente H."/>
            <person name="Shapiro H."/>
            <person name="van Tuinen D."/>
            <person name="Becard G."/>
            <person name="Bonfante P."/>
            <person name="Paszkowski U."/>
            <person name="Shachar-Hill Y."/>
            <person name="Young J.P."/>
            <person name="Sanders I.R."/>
            <person name="Henrissat B."/>
            <person name="Rensing S.A."/>
            <person name="Grigoriev I.V."/>
            <person name="Corradi N."/>
            <person name="Roux C."/>
            <person name="Martin F."/>
        </authorList>
    </citation>
    <scope>NUCLEOTIDE SEQUENCE</scope>
    <source>
        <strain evidence="1">DAOM 197198</strain>
    </source>
</reference>
<evidence type="ECO:0000313" key="1">
    <source>
        <dbReference type="EMBL" id="ERZ99112.1"/>
    </source>
</evidence>
<organism evidence="1">
    <name type="scientific">Rhizophagus irregularis (strain DAOM 181602 / DAOM 197198 / MUCL 43194)</name>
    <name type="common">Arbuscular mycorrhizal fungus</name>
    <name type="synonym">Glomus intraradices</name>
    <dbReference type="NCBI Taxonomy" id="747089"/>
    <lineage>
        <taxon>Eukaryota</taxon>
        <taxon>Fungi</taxon>
        <taxon>Fungi incertae sedis</taxon>
        <taxon>Mucoromycota</taxon>
        <taxon>Glomeromycotina</taxon>
        <taxon>Glomeromycetes</taxon>
        <taxon>Glomerales</taxon>
        <taxon>Glomeraceae</taxon>
        <taxon>Rhizophagus</taxon>
    </lineage>
</organism>
<protein>
    <submittedName>
        <fullName evidence="1">Uncharacterized protein</fullName>
    </submittedName>
</protein>
<sequence length="208" mass="23740">MSLAVFACLALGPASRLADFAKELGKRKLKPFSSYKTQKYLENILSKYKNHLNPQLEVEGGEASGHINFTIKKIIYTVNEELIAVTEGKQKDLVVGFMQNVMQLESSYHTNTRKRKAYEAFDHEFDYLYGIVTTASAERTYCTKADYHIALTKDILDDDIKLRQGVKEVMEVIVGLLKDWVEVDDSPDIKKARMEKYIKGIIDHNILV</sequence>
<dbReference type="HOGENOM" id="CLU_057569_0_0_1"/>
<dbReference type="VEuPathDB" id="FungiDB:RhiirFUN_024276"/>
<proteinExistence type="predicted"/>